<evidence type="ECO:0000313" key="2">
    <source>
        <dbReference type="EMBL" id="CAE7244918.1"/>
    </source>
</evidence>
<name>A0A812LCD1_9DINO</name>
<evidence type="ECO:0000313" key="3">
    <source>
        <dbReference type="Proteomes" id="UP000604046"/>
    </source>
</evidence>
<gene>
    <name evidence="2" type="ORF">SNAT2548_LOCUS11511</name>
</gene>
<feature type="region of interest" description="Disordered" evidence="1">
    <location>
        <begin position="1"/>
        <end position="32"/>
    </location>
</feature>
<keyword evidence="3" id="KW-1185">Reference proteome</keyword>
<feature type="region of interest" description="Disordered" evidence="1">
    <location>
        <begin position="180"/>
        <end position="225"/>
    </location>
</feature>
<accession>A0A812LCD1</accession>
<feature type="compositionally biased region" description="Polar residues" evidence="1">
    <location>
        <begin position="255"/>
        <end position="276"/>
    </location>
</feature>
<dbReference type="AlphaFoldDB" id="A0A812LCD1"/>
<dbReference type="Proteomes" id="UP000604046">
    <property type="component" value="Unassembled WGS sequence"/>
</dbReference>
<dbReference type="EMBL" id="CAJNDS010001035">
    <property type="protein sequence ID" value="CAE7244918.1"/>
    <property type="molecule type" value="Genomic_DNA"/>
</dbReference>
<evidence type="ECO:0000256" key="1">
    <source>
        <dbReference type="SAM" id="MobiDB-lite"/>
    </source>
</evidence>
<proteinExistence type="predicted"/>
<protein>
    <submittedName>
        <fullName evidence="2">Uncharacterized protein</fullName>
    </submittedName>
</protein>
<sequence>MAPKKDQSGKTNKGNKGGGKQAAPPSSSVKFVPPQSVMMALQARAGRAQQAILSNEAAMGSNRTIAQEANFVASQIAKATKRLEANLKAKKELGDAALEWFNAIAEHLPQHVAEAERQGQQLDQDTMEALHLLSAQSSGPHSTATAALLQRAKDGLGQVLPSTCTGLTSRAVHALRNVAASRQDSPPAPVTGPSAAIPPTDMPGTSSTWRPPLGPPPGITHNRWSKRAPLPMQEEEERPGKSPRTEVQRAPALNPLSTQGLAQPAQLGSSERSSMTAEMAPSPWTSLASGLMPTRPQRESAFAASIATAEDARTSGFEDRQSEPMSFQADETLGEAMDPAEDWTEWANQWREAWNGALDDANRVQHEATATMDLLMKEHPVISGPMLASIVEDVLRTYHAIRDCPAACSTCPMVLIFLGHVLTAHVPDIHSFAPQALEELLYPDLVVNTHADRADRLGHTTMATPPQSILQACACPFTAT</sequence>
<organism evidence="2 3">
    <name type="scientific">Symbiodinium natans</name>
    <dbReference type="NCBI Taxonomy" id="878477"/>
    <lineage>
        <taxon>Eukaryota</taxon>
        <taxon>Sar</taxon>
        <taxon>Alveolata</taxon>
        <taxon>Dinophyceae</taxon>
        <taxon>Suessiales</taxon>
        <taxon>Symbiodiniaceae</taxon>
        <taxon>Symbiodinium</taxon>
    </lineage>
</organism>
<reference evidence="2" key="1">
    <citation type="submission" date="2021-02" db="EMBL/GenBank/DDBJ databases">
        <authorList>
            <person name="Dougan E. K."/>
            <person name="Rhodes N."/>
            <person name="Thang M."/>
            <person name="Chan C."/>
        </authorList>
    </citation>
    <scope>NUCLEOTIDE SEQUENCE</scope>
</reference>
<feature type="region of interest" description="Disordered" evidence="1">
    <location>
        <begin position="252"/>
        <end position="300"/>
    </location>
</feature>
<comment type="caution">
    <text evidence="2">The sequence shown here is derived from an EMBL/GenBank/DDBJ whole genome shotgun (WGS) entry which is preliminary data.</text>
</comment>
<dbReference type="OrthoDB" id="411772at2759"/>